<keyword evidence="4" id="KW-1185">Reference proteome</keyword>
<dbReference type="InterPro" id="IPR058596">
    <property type="entry name" value="TraC-like_dom"/>
</dbReference>
<evidence type="ECO:0000259" key="2">
    <source>
        <dbReference type="Pfam" id="PF26593"/>
    </source>
</evidence>
<dbReference type="RefSeq" id="WP_198062883.1">
    <property type="nucleotide sequence ID" value="NZ_CP065856.1"/>
</dbReference>
<reference evidence="3 4" key="1">
    <citation type="submission" date="2020-12" db="EMBL/GenBank/DDBJ databases">
        <title>Halosimplex halophilum sp. nov. and Halosimplex salinum sp. nov., two new members of the genus Halosimplex.</title>
        <authorList>
            <person name="Cui H.L."/>
        </authorList>
    </citation>
    <scope>NUCLEOTIDE SEQUENCE [LARGE SCALE GENOMIC DNA]</scope>
    <source>
        <strain evidence="3 4">YGH94</strain>
    </source>
</reference>
<name>A0A7T3KW78_9EURY</name>
<sequence length="359" mass="39938">MPDRRDSTQQDEDRGESDEDGQTRGQAGNETDGAFVGVTPSFGGDADAEDTVGGDDARSDESVGSADDGSPESPKGDPDAHRDTRPPAQATDPTERGVFEVPNYTQDMLNFEFVLEADDDWVPEGVDGAGMVVVDEQKYVAILRVEPRSWSIHTAEKKSQIAETYQSAFLGALDFPIQIVSYPTRFDISDHVQRLDEIRERKEDARAASELIDVGRSIYPRWLDEFITKNDMKQRRFYVVAPVSVDMIQELQADSGGVLTDLADRFPPLASVMEFLGGDDGADVTRTQCVRELNARLGRIQGSLQRLDIQAERLRDRDEVLSVLYHYYNNQQPVRPGFDRRSSRSYYDPSASTGGVANE</sequence>
<dbReference type="EMBL" id="CP065856">
    <property type="protein sequence ID" value="QPV64109.1"/>
    <property type="molecule type" value="Genomic_DNA"/>
</dbReference>
<dbReference type="Proteomes" id="UP000595001">
    <property type="component" value="Chromosome"/>
</dbReference>
<feature type="compositionally biased region" description="Polar residues" evidence="1">
    <location>
        <begin position="350"/>
        <end position="359"/>
    </location>
</feature>
<feature type="compositionally biased region" description="Basic and acidic residues" evidence="1">
    <location>
        <begin position="1"/>
        <end position="12"/>
    </location>
</feature>
<accession>A0A7T3KW78</accession>
<feature type="region of interest" description="Disordered" evidence="1">
    <location>
        <begin position="335"/>
        <end position="359"/>
    </location>
</feature>
<dbReference type="GeneID" id="60587957"/>
<feature type="compositionally biased region" description="Basic and acidic residues" evidence="1">
    <location>
        <begin position="74"/>
        <end position="85"/>
    </location>
</feature>
<feature type="domain" description="TraC-like" evidence="2">
    <location>
        <begin position="128"/>
        <end position="329"/>
    </location>
</feature>
<evidence type="ECO:0000313" key="4">
    <source>
        <dbReference type="Proteomes" id="UP000595001"/>
    </source>
</evidence>
<proteinExistence type="predicted"/>
<dbReference type="OrthoDB" id="241996at2157"/>
<gene>
    <name evidence="3" type="ORF">I7X12_05650</name>
</gene>
<protein>
    <recommendedName>
        <fullName evidence="2">TraC-like domain-containing protein</fullName>
    </recommendedName>
</protein>
<dbReference type="KEGG" id="hlt:I7X12_05650"/>
<dbReference type="Pfam" id="PF26593">
    <property type="entry name" value="TraC-like"/>
    <property type="match status" value="1"/>
</dbReference>
<evidence type="ECO:0000256" key="1">
    <source>
        <dbReference type="SAM" id="MobiDB-lite"/>
    </source>
</evidence>
<feature type="region of interest" description="Disordered" evidence="1">
    <location>
        <begin position="1"/>
        <end position="98"/>
    </location>
</feature>
<evidence type="ECO:0000313" key="3">
    <source>
        <dbReference type="EMBL" id="QPV64109.1"/>
    </source>
</evidence>
<dbReference type="AlphaFoldDB" id="A0A7T3KW78"/>
<organism evidence="3 4">
    <name type="scientific">Halosimplex litoreum</name>
    <dbReference type="NCBI Taxonomy" id="1198301"/>
    <lineage>
        <taxon>Archaea</taxon>
        <taxon>Methanobacteriati</taxon>
        <taxon>Methanobacteriota</taxon>
        <taxon>Stenosarchaea group</taxon>
        <taxon>Halobacteria</taxon>
        <taxon>Halobacteriales</taxon>
        <taxon>Haloarculaceae</taxon>
        <taxon>Halosimplex</taxon>
    </lineage>
</organism>